<name>A0ABD7N8B4_9ENTR</name>
<proteinExistence type="predicted"/>
<evidence type="ECO:0000256" key="1">
    <source>
        <dbReference type="SAM" id="MobiDB-lite"/>
    </source>
</evidence>
<dbReference type="Proteomes" id="UP000252079">
    <property type="component" value="Unassembled WGS sequence"/>
</dbReference>
<dbReference type="EMBL" id="UFBM01000025">
    <property type="protein sequence ID" value="SSF94523.1"/>
    <property type="molecule type" value="Genomic_DNA"/>
</dbReference>
<dbReference type="AlphaFoldDB" id="A0ABD7N8B4"/>
<gene>
    <name evidence="2" type="ORF">SAMEA23995918_03499</name>
</gene>
<evidence type="ECO:0000313" key="3">
    <source>
        <dbReference type="Proteomes" id="UP000252079"/>
    </source>
</evidence>
<accession>A0ABD7N8B4</accession>
<comment type="caution">
    <text evidence="2">The sequence shown here is derived from an EMBL/GenBank/DDBJ whole genome shotgun (WGS) entry which is preliminary data.</text>
</comment>
<evidence type="ECO:0000313" key="2">
    <source>
        <dbReference type="EMBL" id="SSF94523.1"/>
    </source>
</evidence>
<sequence length="206" mass="21643">MSGQIALPVDLLRYVSYGAGSAQGAASRRRPLYSRAPASKIAAARCLRLIPAGFGSGRGSVHAKHGPQPASMRAAPAFRERLSDFEAASTGSFSRASGYINNRPLGIMTGTARTPGRVRGQPPPGKNTGDVPDILPGGAALAGPGWGETMGERCRPDKAFMPPSGTITGTVPDRPAISGSLQRFRQIVTLHPRVREVGQRHLQLIA</sequence>
<feature type="region of interest" description="Disordered" evidence="1">
    <location>
        <begin position="104"/>
        <end position="133"/>
    </location>
</feature>
<protein>
    <submittedName>
        <fullName evidence="2">Uncharacterized protein</fullName>
    </submittedName>
</protein>
<organism evidence="2 3">
    <name type="scientific">Klebsiella quasipneumoniae</name>
    <dbReference type="NCBI Taxonomy" id="1463165"/>
    <lineage>
        <taxon>Bacteria</taxon>
        <taxon>Pseudomonadati</taxon>
        <taxon>Pseudomonadota</taxon>
        <taxon>Gammaproteobacteria</taxon>
        <taxon>Enterobacterales</taxon>
        <taxon>Enterobacteriaceae</taxon>
        <taxon>Klebsiella/Raoultella group</taxon>
        <taxon>Klebsiella</taxon>
        <taxon>Klebsiella pneumoniae complex</taxon>
    </lineage>
</organism>
<reference evidence="2 3" key="1">
    <citation type="submission" date="2018-07" db="EMBL/GenBank/DDBJ databases">
        <authorList>
            <consortium name="Pathogen Informatics"/>
        </authorList>
    </citation>
    <scope>NUCLEOTIDE SEQUENCE [LARGE SCALE GENOMIC DNA]</scope>
    <source>
        <strain evidence="2 3">4300STDY6636950</strain>
    </source>
</reference>